<dbReference type="GO" id="GO:0004170">
    <property type="term" value="F:dUTP diphosphatase activity"/>
    <property type="evidence" value="ECO:0007669"/>
    <property type="project" value="UniProtKB-EC"/>
</dbReference>
<keyword evidence="8" id="KW-1185">Reference proteome</keyword>
<evidence type="ECO:0000313" key="7">
    <source>
        <dbReference type="EMBL" id="NVD28180.1"/>
    </source>
</evidence>
<dbReference type="Pfam" id="PF00692">
    <property type="entry name" value="dUTPase"/>
    <property type="match status" value="1"/>
</dbReference>
<dbReference type="Proteomes" id="UP000652427">
    <property type="component" value="Unassembled WGS sequence"/>
</dbReference>
<dbReference type="Gene3D" id="2.70.40.10">
    <property type="match status" value="1"/>
</dbReference>
<dbReference type="HAMAP" id="MF_00116">
    <property type="entry name" value="dUTPase_bact"/>
    <property type="match status" value="1"/>
</dbReference>
<protein>
    <recommendedName>
        <fullName evidence="5">Deoxyuridine 5'-triphosphate nucleotidohydrolase</fullName>
        <shortName evidence="5">dUTPase</shortName>
        <ecNumber evidence="5">3.6.1.23</ecNumber>
    </recommendedName>
    <alternativeName>
        <fullName evidence="5">dUTP pyrophosphatase</fullName>
    </alternativeName>
</protein>
<feature type="binding site" evidence="5">
    <location>
        <begin position="85"/>
        <end position="87"/>
    </location>
    <ligand>
        <name>substrate</name>
    </ligand>
</feature>
<proteinExistence type="inferred from homology"/>
<comment type="similarity">
    <text evidence="1 5">Belongs to the dUTPase family.</text>
</comment>
<keyword evidence="5" id="KW-0479">Metal-binding</keyword>
<evidence type="ECO:0000256" key="4">
    <source>
        <dbReference type="ARBA" id="ARBA00047686"/>
    </source>
</evidence>
<dbReference type="NCBIfam" id="TIGR00576">
    <property type="entry name" value="dut"/>
    <property type="match status" value="1"/>
</dbReference>
<comment type="cofactor">
    <cofactor evidence="5">
        <name>Mg(2+)</name>
        <dbReference type="ChEBI" id="CHEBI:18420"/>
    </cofactor>
</comment>
<dbReference type="RefSeq" id="WP_176279712.1">
    <property type="nucleotide sequence ID" value="NZ_JABWMH010000003.1"/>
</dbReference>
<evidence type="ECO:0000313" key="8">
    <source>
        <dbReference type="Proteomes" id="UP000652427"/>
    </source>
</evidence>
<dbReference type="EMBL" id="JABWMH010000003">
    <property type="protein sequence ID" value="NVD28180.1"/>
    <property type="molecule type" value="Genomic_DNA"/>
</dbReference>
<comment type="pathway">
    <text evidence="5">Pyrimidine metabolism; dUMP biosynthesis; dUMP from dCTP (dUTP route): step 2/2.</text>
</comment>
<dbReference type="InterPro" id="IPR033704">
    <property type="entry name" value="dUTPase_trimeric"/>
</dbReference>
<comment type="caution">
    <text evidence="5">Lacks conserved residue(s) required for the propagation of feature annotation.</text>
</comment>
<dbReference type="EC" id="3.6.1.23" evidence="5"/>
<dbReference type="SUPFAM" id="SSF51283">
    <property type="entry name" value="dUTPase-like"/>
    <property type="match status" value="1"/>
</dbReference>
<accession>A0ABX2N3A3</accession>
<evidence type="ECO:0000256" key="5">
    <source>
        <dbReference type="HAMAP-Rule" id="MF_00116"/>
    </source>
</evidence>
<organism evidence="7 8">
    <name type="scientific">Parasphingorhabdus flavimaris</name>
    <dbReference type="NCBI Taxonomy" id="266812"/>
    <lineage>
        <taxon>Bacteria</taxon>
        <taxon>Pseudomonadati</taxon>
        <taxon>Pseudomonadota</taxon>
        <taxon>Alphaproteobacteria</taxon>
        <taxon>Sphingomonadales</taxon>
        <taxon>Sphingomonadaceae</taxon>
        <taxon>Parasphingorhabdus</taxon>
    </lineage>
</organism>
<keyword evidence="3 5" id="KW-0546">Nucleotide metabolism</keyword>
<evidence type="ECO:0000259" key="6">
    <source>
        <dbReference type="Pfam" id="PF00692"/>
    </source>
</evidence>
<gene>
    <name evidence="5 7" type="primary">dut</name>
    <name evidence="7" type="ORF">HUO14_09715</name>
</gene>
<name>A0ABX2N3A3_9SPHN</name>
<dbReference type="PANTHER" id="PTHR11241:SF0">
    <property type="entry name" value="DEOXYURIDINE 5'-TRIPHOSPHATE NUCLEOTIDOHYDROLASE"/>
    <property type="match status" value="1"/>
</dbReference>
<feature type="binding site" evidence="5">
    <location>
        <begin position="68"/>
        <end position="70"/>
    </location>
    <ligand>
        <name>substrate</name>
    </ligand>
</feature>
<dbReference type="InterPro" id="IPR036157">
    <property type="entry name" value="dUTPase-like_sf"/>
</dbReference>
<evidence type="ECO:0000256" key="3">
    <source>
        <dbReference type="ARBA" id="ARBA00023080"/>
    </source>
</evidence>
<dbReference type="InterPro" id="IPR029054">
    <property type="entry name" value="dUTPase-like"/>
</dbReference>
<keyword evidence="5" id="KW-0460">Magnesium</keyword>
<keyword evidence="2 5" id="KW-0378">Hydrolase</keyword>
<comment type="function">
    <text evidence="5">This enzyme is involved in nucleotide metabolism: it produces dUMP, the immediate precursor of thymidine nucleotides and it decreases the intracellular concentration of dUTP so that uracil cannot be incorporated into DNA.</text>
</comment>
<comment type="catalytic activity">
    <reaction evidence="4 5">
        <text>dUTP + H2O = dUMP + diphosphate + H(+)</text>
        <dbReference type="Rhea" id="RHEA:10248"/>
        <dbReference type="ChEBI" id="CHEBI:15377"/>
        <dbReference type="ChEBI" id="CHEBI:15378"/>
        <dbReference type="ChEBI" id="CHEBI:33019"/>
        <dbReference type="ChEBI" id="CHEBI:61555"/>
        <dbReference type="ChEBI" id="CHEBI:246422"/>
        <dbReference type="EC" id="3.6.1.23"/>
    </reaction>
</comment>
<comment type="caution">
    <text evidence="7">The sequence shown here is derived from an EMBL/GenBank/DDBJ whole genome shotgun (WGS) entry which is preliminary data.</text>
</comment>
<evidence type="ECO:0000256" key="2">
    <source>
        <dbReference type="ARBA" id="ARBA00022801"/>
    </source>
</evidence>
<evidence type="ECO:0000256" key="1">
    <source>
        <dbReference type="ARBA" id="ARBA00006581"/>
    </source>
</evidence>
<dbReference type="CDD" id="cd07557">
    <property type="entry name" value="trimeric_dUTPase"/>
    <property type="match status" value="1"/>
</dbReference>
<dbReference type="InterPro" id="IPR008181">
    <property type="entry name" value="dUTPase"/>
</dbReference>
<feature type="binding site" evidence="5">
    <location>
        <position position="81"/>
    </location>
    <ligand>
        <name>substrate</name>
    </ligand>
</feature>
<reference evidence="7 8" key="1">
    <citation type="submission" date="2020-06" db="EMBL/GenBank/DDBJ databases">
        <authorList>
            <person name="Kim S.-J."/>
            <person name="Park S.-J."/>
        </authorList>
    </citation>
    <scope>NUCLEOTIDE SEQUENCE [LARGE SCALE GENOMIC DNA]</scope>
    <source>
        <strain evidence="7 8">SW-151</strain>
    </source>
</reference>
<dbReference type="NCBIfam" id="NF001862">
    <property type="entry name" value="PRK00601.1"/>
    <property type="match status" value="1"/>
</dbReference>
<dbReference type="PANTHER" id="PTHR11241">
    <property type="entry name" value="DEOXYURIDINE 5'-TRIPHOSPHATE NUCLEOTIDOHYDROLASE"/>
    <property type="match status" value="1"/>
</dbReference>
<sequence>MFEPIDIAVKRLDHAGDLPLPCYETSGSAGMDVRAAEALNIAPGNRGLAGTGFAFAIPEGYEIQVRPRSGLALKNGISIPNTPGTIDSDYRGELKVILINHGEDDFIIERGDRIAQIVVAPVQQGLLFEVADLDETQRGSGGFGSTGV</sequence>
<feature type="domain" description="dUTPase-like" evidence="6">
    <location>
        <begin position="19"/>
        <end position="147"/>
    </location>
</feature>